<dbReference type="PATRIC" id="fig|265726.11.peg.714"/>
<dbReference type="PROSITE" id="PS51257">
    <property type="entry name" value="PROKAR_LIPOPROTEIN"/>
    <property type="match status" value="1"/>
</dbReference>
<sequence>MNTKRLLSLAISLALAGALAGCDKPAPDSEMSSNAAPAQTQAAEQQTTAYVDTAHNARNSLDWNGTYVGTIPCADCEGIETVLVLDPQGTFQLTETYLGKDGEQFSDQGQFSWNDAGNTITLNNNSGEGIQFFVGENQLFRLDRQGQRITGSLADMYVLTKQHHQ</sequence>
<feature type="chain" id="PRO_5002496522" description="Lipoprotein" evidence="2">
    <location>
        <begin position="21"/>
        <end position="165"/>
    </location>
</feature>
<evidence type="ECO:0000313" key="3">
    <source>
        <dbReference type="EMBL" id="KKC99473.1"/>
    </source>
</evidence>
<organism evidence="3 4">
    <name type="scientific">Photobacterium halotolerans</name>
    <dbReference type="NCBI Taxonomy" id="265726"/>
    <lineage>
        <taxon>Bacteria</taxon>
        <taxon>Pseudomonadati</taxon>
        <taxon>Pseudomonadota</taxon>
        <taxon>Gammaproteobacteria</taxon>
        <taxon>Vibrionales</taxon>
        <taxon>Vibrionaceae</taxon>
        <taxon>Photobacterium</taxon>
    </lineage>
</organism>
<dbReference type="Pfam" id="PF04170">
    <property type="entry name" value="NlpE"/>
    <property type="match status" value="1"/>
</dbReference>
<evidence type="ECO:0008006" key="5">
    <source>
        <dbReference type="Google" id="ProtNLM"/>
    </source>
</evidence>
<comment type="caution">
    <text evidence="3">The sequence shown here is derived from an EMBL/GenBank/DDBJ whole genome shotgun (WGS) entry which is preliminary data.</text>
</comment>
<dbReference type="RefSeq" id="WP_046220980.1">
    <property type="nucleotide sequence ID" value="NZ_JWYV01000010.1"/>
</dbReference>
<evidence type="ECO:0000313" key="4">
    <source>
        <dbReference type="Proteomes" id="UP000033633"/>
    </source>
</evidence>
<dbReference type="InterPro" id="IPR007298">
    <property type="entry name" value="Cu-R_lipoprotein_NlpE"/>
</dbReference>
<proteinExistence type="predicted"/>
<dbReference type="Gene3D" id="2.40.128.640">
    <property type="match status" value="1"/>
</dbReference>
<feature type="signal peptide" evidence="2">
    <location>
        <begin position="1"/>
        <end position="20"/>
    </location>
</feature>
<dbReference type="Proteomes" id="UP000033633">
    <property type="component" value="Unassembled WGS sequence"/>
</dbReference>
<accession>A0A0F5VBH3</accession>
<dbReference type="EMBL" id="JWYV01000010">
    <property type="protein sequence ID" value="KKC99473.1"/>
    <property type="molecule type" value="Genomic_DNA"/>
</dbReference>
<evidence type="ECO:0000256" key="2">
    <source>
        <dbReference type="SAM" id="SignalP"/>
    </source>
</evidence>
<feature type="region of interest" description="Disordered" evidence="1">
    <location>
        <begin position="24"/>
        <end position="43"/>
    </location>
</feature>
<dbReference type="STRING" id="265726.KY46_12540"/>
<dbReference type="AlphaFoldDB" id="A0A0F5VBH3"/>
<evidence type="ECO:0000256" key="1">
    <source>
        <dbReference type="SAM" id="MobiDB-lite"/>
    </source>
</evidence>
<keyword evidence="2" id="KW-0732">Signal</keyword>
<reference evidence="3 4" key="1">
    <citation type="submission" date="2014-12" db="EMBL/GenBank/DDBJ databases">
        <title>Mercury Reductase activity and rhizosphere competence traits in the genome of root associated Photobacterium halotolerans MELD1.</title>
        <authorList>
            <person name="Mathew D.C."/>
            <person name="Huang C.-C."/>
        </authorList>
    </citation>
    <scope>NUCLEOTIDE SEQUENCE [LARGE SCALE GENOMIC DNA]</scope>
    <source>
        <strain evidence="3 4">MELD1</strain>
    </source>
</reference>
<keyword evidence="4" id="KW-1185">Reference proteome</keyword>
<name>A0A0F5VBH3_9GAMM</name>
<gene>
    <name evidence="3" type="ORF">KY46_12540</name>
</gene>
<protein>
    <recommendedName>
        <fullName evidence="5">Lipoprotein</fullName>
    </recommendedName>
</protein>